<organism evidence="1 2">
    <name type="scientific">Kibdelosporangium lantanae</name>
    <dbReference type="NCBI Taxonomy" id="1497396"/>
    <lineage>
        <taxon>Bacteria</taxon>
        <taxon>Bacillati</taxon>
        <taxon>Actinomycetota</taxon>
        <taxon>Actinomycetes</taxon>
        <taxon>Pseudonocardiales</taxon>
        <taxon>Pseudonocardiaceae</taxon>
        <taxon>Kibdelosporangium</taxon>
    </lineage>
</organism>
<gene>
    <name evidence="1" type="ORF">ACFQ1S_25915</name>
</gene>
<name>A0ABW3MDD5_9PSEU</name>
<evidence type="ECO:0000313" key="1">
    <source>
        <dbReference type="EMBL" id="MFD1048720.1"/>
    </source>
</evidence>
<dbReference type="EMBL" id="JBHTIS010001757">
    <property type="protein sequence ID" value="MFD1048720.1"/>
    <property type="molecule type" value="Genomic_DNA"/>
</dbReference>
<protein>
    <submittedName>
        <fullName evidence="1">Uncharacterized protein</fullName>
    </submittedName>
</protein>
<reference evidence="2" key="1">
    <citation type="journal article" date="2019" name="Int. J. Syst. Evol. Microbiol.">
        <title>The Global Catalogue of Microorganisms (GCM) 10K type strain sequencing project: providing services to taxonomists for standard genome sequencing and annotation.</title>
        <authorList>
            <consortium name="The Broad Institute Genomics Platform"/>
            <consortium name="The Broad Institute Genome Sequencing Center for Infectious Disease"/>
            <person name="Wu L."/>
            <person name="Ma J."/>
        </authorList>
    </citation>
    <scope>NUCLEOTIDE SEQUENCE [LARGE SCALE GENOMIC DNA]</scope>
    <source>
        <strain evidence="2">JCM 31486</strain>
    </source>
</reference>
<evidence type="ECO:0000313" key="2">
    <source>
        <dbReference type="Proteomes" id="UP001597045"/>
    </source>
</evidence>
<dbReference type="Pfam" id="PF21274">
    <property type="entry name" value="Rng_hyd_C"/>
    <property type="match status" value="1"/>
</dbReference>
<keyword evidence="2" id="KW-1185">Reference proteome</keyword>
<sequence>MRVGPHTADDDASAGVVVEGVVPYGDAAGTKADTDITAMLIRPDGYVAWASSDPLPDREELTRAIDRWF</sequence>
<dbReference type="Gene3D" id="3.40.30.120">
    <property type="match status" value="1"/>
</dbReference>
<proteinExistence type="predicted"/>
<comment type="caution">
    <text evidence="1">The sequence shown here is derived from an EMBL/GenBank/DDBJ whole genome shotgun (WGS) entry which is preliminary data.</text>
</comment>
<dbReference type="Proteomes" id="UP001597045">
    <property type="component" value="Unassembled WGS sequence"/>
</dbReference>
<accession>A0ABW3MDD5</accession>